<dbReference type="GO" id="GO:0006402">
    <property type="term" value="P:mRNA catabolic process"/>
    <property type="evidence" value="ECO:0007669"/>
    <property type="project" value="TreeGrafter"/>
</dbReference>
<keyword evidence="4" id="KW-1185">Reference proteome</keyword>
<protein>
    <submittedName>
        <fullName evidence="3">Type II toxin-antitoxin system PemK/MazF family toxin</fullName>
    </submittedName>
</protein>
<dbReference type="GO" id="GO:0003677">
    <property type="term" value="F:DNA binding"/>
    <property type="evidence" value="ECO:0007669"/>
    <property type="project" value="InterPro"/>
</dbReference>
<dbReference type="AlphaFoldDB" id="A0A895YBC3"/>
<evidence type="ECO:0000313" key="3">
    <source>
        <dbReference type="EMBL" id="QSB14721.1"/>
    </source>
</evidence>
<dbReference type="GO" id="GO:0016075">
    <property type="term" value="P:rRNA catabolic process"/>
    <property type="evidence" value="ECO:0007669"/>
    <property type="project" value="TreeGrafter"/>
</dbReference>
<accession>A0A895YBC3</accession>
<keyword evidence="2" id="KW-1277">Toxin-antitoxin system</keyword>
<dbReference type="SUPFAM" id="SSF50118">
    <property type="entry name" value="Cell growth inhibitor/plasmid maintenance toxic component"/>
    <property type="match status" value="1"/>
</dbReference>
<dbReference type="Pfam" id="PF02452">
    <property type="entry name" value="PemK_toxin"/>
    <property type="match status" value="1"/>
</dbReference>
<reference evidence="3" key="1">
    <citation type="submission" date="2021-02" db="EMBL/GenBank/DDBJ databases">
        <title>Natrosporangium hydrolyticum gen. nov., sp. nov, a haloalkaliphilic actinobacterium from a soda solonchak soil.</title>
        <authorList>
            <person name="Sorokin D.Y."/>
            <person name="Khijniak T.V."/>
            <person name="Zakharycheva A.P."/>
            <person name="Boueva O.V."/>
            <person name="Ariskina E.V."/>
            <person name="Hahnke R.L."/>
            <person name="Bunk B."/>
            <person name="Sproer C."/>
            <person name="Schumann P."/>
            <person name="Evtushenko L.I."/>
            <person name="Kublanov I.V."/>
        </authorList>
    </citation>
    <scope>NUCLEOTIDE SEQUENCE</scope>
    <source>
        <strain evidence="3">DSM 106523</strain>
    </source>
</reference>
<gene>
    <name evidence="3" type="ORF">JQS43_25245</name>
</gene>
<dbReference type="KEGG" id="nhy:JQS43_25245"/>
<dbReference type="PANTHER" id="PTHR33988">
    <property type="entry name" value="ENDORIBONUCLEASE MAZF-RELATED"/>
    <property type="match status" value="1"/>
</dbReference>
<dbReference type="RefSeq" id="WP_239676874.1">
    <property type="nucleotide sequence ID" value="NZ_CP070499.1"/>
</dbReference>
<dbReference type="InterPro" id="IPR003477">
    <property type="entry name" value="PemK-like"/>
</dbReference>
<proteinExistence type="inferred from homology"/>
<dbReference type="GO" id="GO:0004521">
    <property type="term" value="F:RNA endonuclease activity"/>
    <property type="evidence" value="ECO:0007669"/>
    <property type="project" value="TreeGrafter"/>
</dbReference>
<organism evidence="3 4">
    <name type="scientific">Natronosporangium hydrolyticum</name>
    <dbReference type="NCBI Taxonomy" id="2811111"/>
    <lineage>
        <taxon>Bacteria</taxon>
        <taxon>Bacillati</taxon>
        <taxon>Actinomycetota</taxon>
        <taxon>Actinomycetes</taxon>
        <taxon>Micromonosporales</taxon>
        <taxon>Micromonosporaceae</taxon>
        <taxon>Natronosporangium</taxon>
    </lineage>
</organism>
<name>A0A895YBC3_9ACTN</name>
<evidence type="ECO:0000256" key="1">
    <source>
        <dbReference type="ARBA" id="ARBA00007521"/>
    </source>
</evidence>
<dbReference type="Gene3D" id="2.30.30.110">
    <property type="match status" value="1"/>
</dbReference>
<dbReference type="Proteomes" id="UP000662857">
    <property type="component" value="Chromosome"/>
</dbReference>
<dbReference type="EMBL" id="CP070499">
    <property type="protein sequence ID" value="QSB14721.1"/>
    <property type="molecule type" value="Genomic_DNA"/>
</dbReference>
<evidence type="ECO:0000313" key="4">
    <source>
        <dbReference type="Proteomes" id="UP000662857"/>
    </source>
</evidence>
<dbReference type="PANTHER" id="PTHR33988:SF2">
    <property type="entry name" value="ENDORIBONUCLEASE MAZF"/>
    <property type="match status" value="1"/>
</dbReference>
<evidence type="ECO:0000256" key="2">
    <source>
        <dbReference type="ARBA" id="ARBA00022649"/>
    </source>
</evidence>
<sequence>MRGDVYRLRAPRNAVGHEQQGRRYAVVVQSDDLHLSTTIVAPTSTSAHPYVFRPEVTVRGEPTRLMLDQLRAVDVEKAIGDRVGRLSPAEMAEVNRLLRAVLDIL</sequence>
<dbReference type="InterPro" id="IPR011067">
    <property type="entry name" value="Plasmid_toxin/cell-grow_inhib"/>
</dbReference>
<comment type="similarity">
    <text evidence="1">Belongs to the PemK/MazF family.</text>
</comment>